<dbReference type="InterPro" id="IPR011989">
    <property type="entry name" value="ARM-like"/>
</dbReference>
<gene>
    <name evidence="4" type="ORF">PGLA2088_LOCUS48428</name>
</gene>
<evidence type="ECO:0000256" key="2">
    <source>
        <dbReference type="SAM" id="MobiDB-lite"/>
    </source>
</evidence>
<dbReference type="PANTHER" id="PTHR22895:SF0">
    <property type="entry name" value="ARMADILLO REPEAT-CONTAINING PROTEIN 6"/>
    <property type="match status" value="1"/>
</dbReference>
<evidence type="ECO:0000256" key="3">
    <source>
        <dbReference type="SAM" id="SignalP"/>
    </source>
</evidence>
<evidence type="ECO:0000313" key="5">
    <source>
        <dbReference type="Proteomes" id="UP000626109"/>
    </source>
</evidence>
<proteinExistence type="predicted"/>
<keyword evidence="1" id="KW-0677">Repeat</keyword>
<dbReference type="AlphaFoldDB" id="A0A813LRL2"/>
<evidence type="ECO:0000256" key="1">
    <source>
        <dbReference type="ARBA" id="ARBA00022737"/>
    </source>
</evidence>
<dbReference type="InterPro" id="IPR016024">
    <property type="entry name" value="ARM-type_fold"/>
</dbReference>
<sequence length="1186" mass="124873">MELHPGAPQVQACACAVLGRLLLLDSSVTGIGPLDVDSGGRGLIFAALREHEDAVEVQACGCAALGGLARRGPASLRQDLAAQDGGVALQLVISALQLWPHSAAVQERGASALRCILHGDRSHGGRADMALGFGAAEFLVAGLDAHPEAATVQSSGLAALLCLVAPGDGEEQTDREHLEPVLPPATPAACGEETLLRALQNHPGTALIQDCGLALLWGILLRRSPQEPSDGVQSLQSLELVAGHLALEALRLHSSAPRIQVLALAVLHCCLRERSVFPQIHSQGAVELVLNSMRLSLRYVVVQEHACTVLAELIEVGGSGICEEVAARGGQEQMVEAMHAHPLSGTIQRTCCDCITALCTADREAGASPSSSPGRGVSVLVQLGAPALVALALRLHVADVDVEERGAQALEALAGSDLADLCACCPQLTRQSAEAALLSALRAQPASVAVQTRCLNLLMTLLPREPVEGARGVSAGVEIALRAIRLHREGKPPEVLFAAMRVLFRLLLTDGPRGERPEPMQAIAGSLLSCLEGKALGMPSKTVLGQIARACPDVATRMVALDGIGLLFQAMEAHPDIAQLQEEAVGLVEILATRCAPARTRLTQRPVGAMAVLQAMQRHLEVASVQARCCALLANLAADGSHASENLAASGALELLLAAVRTHVGDVQVQSWGLMALQNFWCGSGGHSEAYPEQLRHRAQDLGSPEVLLARLQNRKLMAGTSEDDLESTAKQLQAICVVALHCLAGNDKACRDTLSETLEGSAVQLCSPALDATVVLEVRERACQLICQLLSERNQDVHAAMGRQLAESVLAAMQDHLAAAAAEDAETERGLPAGVPADDDEETEETLVLPSPCYTPSSSSTSPAGAECCRLRATWVSSTRIIVAAMRAFPAEPRIQAAGCRAFQRLALAAARGRGRDRHALLQDLLGIVELIVGAFREHGISAEVQRLAVLAIQGLLLFSSSSFGECQAAVVARLQDMGFSELLLRAITTYPGDATLQENGLPALRTLARAGPEQLLEITQMGTAEKVIAVLKLNMARPLIQENGCSLLADIAWQGGDSQKHAGEVGAVLAAHRALRAFPMNPQVQVAGIAAMQALASDCEAHRKQICDDGGLELLTFAMNAHPKVEGVQGLGCAAMVSLVCSDLDRRSALMSLKGMDYAESAIISIPKSERVREFATKLMELMS</sequence>
<evidence type="ECO:0008006" key="6">
    <source>
        <dbReference type="Google" id="ProtNLM"/>
    </source>
</evidence>
<dbReference type="Gene3D" id="1.25.10.10">
    <property type="entry name" value="Leucine-rich Repeat Variant"/>
    <property type="match status" value="4"/>
</dbReference>
<evidence type="ECO:0000313" key="4">
    <source>
        <dbReference type="EMBL" id="CAE8736693.1"/>
    </source>
</evidence>
<keyword evidence="3" id="KW-0732">Signal</keyword>
<comment type="caution">
    <text evidence="4">The sequence shown here is derived from an EMBL/GenBank/DDBJ whole genome shotgun (WGS) entry which is preliminary data.</text>
</comment>
<protein>
    <recommendedName>
        <fullName evidence="6">Armadillo repeat-containing protein 8</fullName>
    </recommendedName>
</protein>
<feature type="signal peptide" evidence="3">
    <location>
        <begin position="1"/>
        <end position="30"/>
    </location>
</feature>
<name>A0A813LRL2_POLGL</name>
<dbReference type="EMBL" id="CAJNNW010036687">
    <property type="protein sequence ID" value="CAE8736693.1"/>
    <property type="molecule type" value="Genomic_DNA"/>
</dbReference>
<dbReference type="PANTHER" id="PTHR22895">
    <property type="entry name" value="ARMADILLO REPEAT-CONTAINING PROTEIN 6"/>
    <property type="match status" value="1"/>
</dbReference>
<organism evidence="4 5">
    <name type="scientific">Polarella glacialis</name>
    <name type="common">Dinoflagellate</name>
    <dbReference type="NCBI Taxonomy" id="89957"/>
    <lineage>
        <taxon>Eukaryota</taxon>
        <taxon>Sar</taxon>
        <taxon>Alveolata</taxon>
        <taxon>Dinophyceae</taxon>
        <taxon>Suessiales</taxon>
        <taxon>Suessiaceae</taxon>
        <taxon>Polarella</taxon>
    </lineage>
</organism>
<feature type="compositionally biased region" description="Low complexity" evidence="2">
    <location>
        <begin position="851"/>
        <end position="864"/>
    </location>
</feature>
<feature type="region of interest" description="Disordered" evidence="2">
    <location>
        <begin position="822"/>
        <end position="866"/>
    </location>
</feature>
<dbReference type="Proteomes" id="UP000626109">
    <property type="component" value="Unassembled WGS sequence"/>
</dbReference>
<reference evidence="4" key="1">
    <citation type="submission" date="2021-02" db="EMBL/GenBank/DDBJ databases">
        <authorList>
            <person name="Dougan E. K."/>
            <person name="Rhodes N."/>
            <person name="Thang M."/>
            <person name="Chan C."/>
        </authorList>
    </citation>
    <scope>NUCLEOTIDE SEQUENCE</scope>
</reference>
<accession>A0A813LRL2</accession>
<feature type="chain" id="PRO_5032363156" description="Armadillo repeat-containing protein 8" evidence="3">
    <location>
        <begin position="31"/>
        <end position="1186"/>
    </location>
</feature>
<dbReference type="SUPFAM" id="SSF48371">
    <property type="entry name" value="ARM repeat"/>
    <property type="match status" value="3"/>
</dbReference>